<reference evidence="10 11" key="1">
    <citation type="submission" date="2018-08" db="EMBL/GenBank/DDBJ databases">
        <title>Genomic Encyclopedia of Type Strains, Phase IV (KMG-IV): sequencing the most valuable type-strain genomes for metagenomic binning, comparative biology and taxonomic classification.</title>
        <authorList>
            <person name="Goeker M."/>
        </authorList>
    </citation>
    <scope>NUCLEOTIDE SEQUENCE [LARGE SCALE GENOMIC DNA]</scope>
    <source>
        <strain evidence="10 11">BW863</strain>
    </source>
</reference>
<evidence type="ECO:0000256" key="8">
    <source>
        <dbReference type="HAMAP-Rule" id="MF_00238"/>
    </source>
</evidence>
<evidence type="ECO:0000256" key="4">
    <source>
        <dbReference type="ARBA" id="ARBA00022777"/>
    </source>
</evidence>
<proteinExistence type="inferred from homology"/>
<accession>A0A3D9Z042</accession>
<dbReference type="HAMAP" id="MF_00238">
    <property type="entry name" value="Cytidyl_kinase_type1"/>
    <property type="match status" value="1"/>
</dbReference>
<evidence type="ECO:0000256" key="1">
    <source>
        <dbReference type="ARBA" id="ARBA00009427"/>
    </source>
</evidence>
<evidence type="ECO:0000256" key="2">
    <source>
        <dbReference type="ARBA" id="ARBA00022679"/>
    </source>
</evidence>
<protein>
    <recommendedName>
        <fullName evidence="8">Cytidylate kinase</fullName>
        <shortName evidence="8">CK</shortName>
        <ecNumber evidence="8">2.7.4.25</ecNumber>
    </recommendedName>
    <alternativeName>
        <fullName evidence="8">Cytidine monophosphate kinase</fullName>
        <shortName evidence="8">CMP kinase</shortName>
    </alternativeName>
</protein>
<dbReference type="SUPFAM" id="SSF52540">
    <property type="entry name" value="P-loop containing nucleoside triphosphate hydrolases"/>
    <property type="match status" value="1"/>
</dbReference>
<feature type="binding site" evidence="8">
    <location>
        <begin position="7"/>
        <end position="15"/>
    </location>
    <ligand>
        <name>ATP</name>
        <dbReference type="ChEBI" id="CHEBI:30616"/>
    </ligand>
</feature>
<dbReference type="InterPro" id="IPR027417">
    <property type="entry name" value="P-loop_NTPase"/>
</dbReference>
<dbReference type="Proteomes" id="UP000256900">
    <property type="component" value="Unassembled WGS sequence"/>
</dbReference>
<dbReference type="EMBL" id="QUMO01000003">
    <property type="protein sequence ID" value="REF86522.1"/>
    <property type="molecule type" value="Genomic_DNA"/>
</dbReference>
<dbReference type="GO" id="GO:0006220">
    <property type="term" value="P:pyrimidine nucleotide metabolic process"/>
    <property type="evidence" value="ECO:0007669"/>
    <property type="project" value="UniProtKB-UniRule"/>
</dbReference>
<dbReference type="InterPro" id="IPR003136">
    <property type="entry name" value="Cytidylate_kin"/>
</dbReference>
<name>A0A3D9Z042_9HYPH</name>
<dbReference type="Pfam" id="PF02224">
    <property type="entry name" value="Cytidylate_kin"/>
    <property type="match status" value="1"/>
</dbReference>
<dbReference type="RefSeq" id="WP_115837042.1">
    <property type="nucleotide sequence ID" value="NZ_CP025086.1"/>
</dbReference>
<dbReference type="InterPro" id="IPR011994">
    <property type="entry name" value="Cytidylate_kinase_dom"/>
</dbReference>
<comment type="catalytic activity">
    <reaction evidence="7 8">
        <text>CMP + ATP = CDP + ADP</text>
        <dbReference type="Rhea" id="RHEA:11600"/>
        <dbReference type="ChEBI" id="CHEBI:30616"/>
        <dbReference type="ChEBI" id="CHEBI:58069"/>
        <dbReference type="ChEBI" id="CHEBI:60377"/>
        <dbReference type="ChEBI" id="CHEBI:456216"/>
        <dbReference type="EC" id="2.7.4.25"/>
    </reaction>
</comment>
<dbReference type="EC" id="2.7.4.25" evidence="8"/>
<comment type="similarity">
    <text evidence="1 8">Belongs to the cytidylate kinase family. Type 1 subfamily.</text>
</comment>
<evidence type="ECO:0000256" key="3">
    <source>
        <dbReference type="ARBA" id="ARBA00022741"/>
    </source>
</evidence>
<comment type="subcellular location">
    <subcellularLocation>
        <location evidence="8">Cytoplasm</location>
    </subcellularLocation>
</comment>
<dbReference type="GO" id="GO:0005524">
    <property type="term" value="F:ATP binding"/>
    <property type="evidence" value="ECO:0007669"/>
    <property type="project" value="UniProtKB-UniRule"/>
</dbReference>
<evidence type="ECO:0000256" key="5">
    <source>
        <dbReference type="ARBA" id="ARBA00022840"/>
    </source>
</evidence>
<evidence type="ECO:0000259" key="9">
    <source>
        <dbReference type="Pfam" id="PF02224"/>
    </source>
</evidence>
<dbReference type="Gene3D" id="3.40.50.300">
    <property type="entry name" value="P-loop containing nucleotide triphosphate hydrolases"/>
    <property type="match status" value="1"/>
</dbReference>
<comment type="caution">
    <text evidence="10">The sequence shown here is derived from an EMBL/GenBank/DDBJ whole genome shotgun (WGS) entry which is preliminary data.</text>
</comment>
<dbReference type="GO" id="GO:0036430">
    <property type="term" value="F:CMP kinase activity"/>
    <property type="evidence" value="ECO:0007669"/>
    <property type="project" value="RHEA"/>
</dbReference>
<evidence type="ECO:0000313" key="10">
    <source>
        <dbReference type="EMBL" id="REF86522.1"/>
    </source>
</evidence>
<feature type="domain" description="Cytidylate kinase" evidence="9">
    <location>
        <begin position="3"/>
        <end position="200"/>
    </location>
</feature>
<dbReference type="CDD" id="cd02020">
    <property type="entry name" value="CMPK"/>
    <property type="match status" value="1"/>
</dbReference>
<evidence type="ECO:0000313" key="11">
    <source>
        <dbReference type="Proteomes" id="UP000256900"/>
    </source>
</evidence>
<dbReference type="NCBIfam" id="TIGR00017">
    <property type="entry name" value="cmk"/>
    <property type="match status" value="1"/>
</dbReference>
<dbReference type="GO" id="GO:0036431">
    <property type="term" value="F:dCMP kinase activity"/>
    <property type="evidence" value="ECO:0007669"/>
    <property type="project" value="InterPro"/>
</dbReference>
<dbReference type="GO" id="GO:0005737">
    <property type="term" value="C:cytoplasm"/>
    <property type="evidence" value="ECO:0007669"/>
    <property type="project" value="UniProtKB-SubCell"/>
</dbReference>
<keyword evidence="5 8" id="KW-0067">ATP-binding</keyword>
<dbReference type="AlphaFoldDB" id="A0A3D9Z042"/>
<keyword evidence="2 8" id="KW-0808">Transferase</keyword>
<evidence type="ECO:0000256" key="7">
    <source>
        <dbReference type="ARBA" id="ARBA00048478"/>
    </source>
</evidence>
<organism evidence="10 11">
    <name type="scientific">Methylovirgula ligni</name>
    <dbReference type="NCBI Taxonomy" id="569860"/>
    <lineage>
        <taxon>Bacteria</taxon>
        <taxon>Pseudomonadati</taxon>
        <taxon>Pseudomonadota</taxon>
        <taxon>Alphaproteobacteria</taxon>
        <taxon>Hyphomicrobiales</taxon>
        <taxon>Beijerinckiaceae</taxon>
        <taxon>Methylovirgula</taxon>
    </lineage>
</organism>
<comment type="catalytic activity">
    <reaction evidence="6 8">
        <text>dCMP + ATP = dCDP + ADP</text>
        <dbReference type="Rhea" id="RHEA:25094"/>
        <dbReference type="ChEBI" id="CHEBI:30616"/>
        <dbReference type="ChEBI" id="CHEBI:57566"/>
        <dbReference type="ChEBI" id="CHEBI:58593"/>
        <dbReference type="ChEBI" id="CHEBI:456216"/>
        <dbReference type="EC" id="2.7.4.25"/>
    </reaction>
</comment>
<dbReference type="OrthoDB" id="9807434at2"/>
<gene>
    <name evidence="8" type="primary">cmk</name>
    <name evidence="10" type="ORF">DES32_2576</name>
</gene>
<keyword evidence="3 8" id="KW-0547">Nucleotide-binding</keyword>
<sequence length="213" mass="22768">MIVAIDGPAASGKGTLARRLADYLNLPHLDTGLLYRATARTLIEHGQNLSDVHAAVAAARGLSLTDFDTKELRGRDMGEAASIVAAIPEVRQALVDMQRSFAARPGGAVLDGRDIGTVICPQAEAKIYVTASPETRASRRALELKGQGEAVDYQAVLEEIRRRDARDASRALAPLRLAEDAVELDTTDLDIEAAFRTALSIVEGKRSKAAARP</sequence>
<keyword evidence="4 8" id="KW-0418">Kinase</keyword>
<keyword evidence="8" id="KW-0963">Cytoplasm</keyword>
<evidence type="ECO:0000256" key="6">
    <source>
        <dbReference type="ARBA" id="ARBA00047615"/>
    </source>
</evidence>
<keyword evidence="11" id="KW-1185">Reference proteome</keyword>